<accession>A0ABW4RTQ6</accession>
<dbReference type="SUPFAM" id="SSF54637">
    <property type="entry name" value="Thioesterase/thiol ester dehydrase-isomerase"/>
    <property type="match status" value="1"/>
</dbReference>
<sequence length="145" mass="15994">MSQIAVGERHTMTYRVPENRCVPDVFPESPEFQTVPRVFATAYMVGAMEWACMEALRPHLEPGQGSVGVHVDISHTAATLPGMEVRYECTVTEVDGRTVWWEVKAFDDLGPIGEGRHARAVLDQARFEAGVNRRAEQAEVPGLAG</sequence>
<gene>
    <name evidence="2" type="ORF">ACFSCS_05070</name>
</gene>
<dbReference type="PANTHER" id="PTHR36934">
    <property type="entry name" value="BLR0278 PROTEIN"/>
    <property type="match status" value="1"/>
</dbReference>
<protein>
    <submittedName>
        <fullName evidence="2">Thioesterase family protein</fullName>
    </submittedName>
</protein>
<dbReference type="EMBL" id="JBHUFZ010000011">
    <property type="protein sequence ID" value="MFD1889562.1"/>
    <property type="molecule type" value="Genomic_DNA"/>
</dbReference>
<dbReference type="PIRSF" id="PIRSF014972">
    <property type="entry name" value="FlK"/>
    <property type="match status" value="1"/>
</dbReference>
<evidence type="ECO:0000313" key="2">
    <source>
        <dbReference type="EMBL" id="MFD1889562.1"/>
    </source>
</evidence>
<dbReference type="Pfam" id="PF22636">
    <property type="entry name" value="FlK"/>
    <property type="match status" value="1"/>
</dbReference>
<reference evidence="3" key="1">
    <citation type="journal article" date="2019" name="Int. J. Syst. Evol. Microbiol.">
        <title>The Global Catalogue of Microorganisms (GCM) 10K type strain sequencing project: providing services to taxonomists for standard genome sequencing and annotation.</title>
        <authorList>
            <consortium name="The Broad Institute Genomics Platform"/>
            <consortium name="The Broad Institute Genome Sequencing Center for Infectious Disease"/>
            <person name="Wu L."/>
            <person name="Ma J."/>
        </authorList>
    </citation>
    <scope>NUCLEOTIDE SEQUENCE [LARGE SCALE GENOMIC DNA]</scope>
    <source>
        <strain evidence="3">CAIM 431</strain>
    </source>
</reference>
<evidence type="ECO:0000259" key="1">
    <source>
        <dbReference type="Pfam" id="PF22636"/>
    </source>
</evidence>
<organism evidence="2 3">
    <name type="scientific">Luteococcus peritonei</name>
    <dbReference type="NCBI Taxonomy" id="88874"/>
    <lineage>
        <taxon>Bacteria</taxon>
        <taxon>Bacillati</taxon>
        <taxon>Actinomycetota</taxon>
        <taxon>Actinomycetes</taxon>
        <taxon>Propionibacteriales</taxon>
        <taxon>Propionibacteriaceae</taxon>
        <taxon>Luteococcus</taxon>
    </lineage>
</organism>
<keyword evidence="3" id="KW-1185">Reference proteome</keyword>
<name>A0ABW4RTQ6_9ACTN</name>
<proteinExistence type="predicted"/>
<dbReference type="Gene3D" id="3.10.129.10">
    <property type="entry name" value="Hotdog Thioesterase"/>
    <property type="match status" value="1"/>
</dbReference>
<dbReference type="RefSeq" id="WP_343872596.1">
    <property type="nucleotide sequence ID" value="NZ_BAAAIX010000009.1"/>
</dbReference>
<evidence type="ECO:0000313" key="3">
    <source>
        <dbReference type="Proteomes" id="UP001597326"/>
    </source>
</evidence>
<dbReference type="Proteomes" id="UP001597326">
    <property type="component" value="Unassembled WGS sequence"/>
</dbReference>
<dbReference type="PANTHER" id="PTHR36934:SF1">
    <property type="entry name" value="THIOESTERASE DOMAIN-CONTAINING PROTEIN"/>
    <property type="match status" value="1"/>
</dbReference>
<comment type="caution">
    <text evidence="2">The sequence shown here is derived from an EMBL/GenBank/DDBJ whole genome shotgun (WGS) entry which is preliminary data.</text>
</comment>
<dbReference type="InterPro" id="IPR029069">
    <property type="entry name" value="HotDog_dom_sf"/>
</dbReference>
<dbReference type="InterPro" id="IPR054485">
    <property type="entry name" value="FlK-like_dom"/>
</dbReference>
<dbReference type="InterPro" id="IPR025540">
    <property type="entry name" value="FlK"/>
</dbReference>
<feature type="domain" description="Fluoroacetyl-CoA-specific thioesterase-like" evidence="1">
    <location>
        <begin position="33"/>
        <end position="124"/>
    </location>
</feature>